<organism evidence="2">
    <name type="scientific">Lepeophtheirus salmonis</name>
    <name type="common">Salmon louse</name>
    <name type="synonym">Caligus salmonis</name>
    <dbReference type="NCBI Taxonomy" id="72036"/>
    <lineage>
        <taxon>Eukaryota</taxon>
        <taxon>Metazoa</taxon>
        <taxon>Ecdysozoa</taxon>
        <taxon>Arthropoda</taxon>
        <taxon>Crustacea</taxon>
        <taxon>Multicrustacea</taxon>
        <taxon>Hexanauplia</taxon>
        <taxon>Copepoda</taxon>
        <taxon>Siphonostomatoida</taxon>
        <taxon>Caligidae</taxon>
        <taxon>Lepeophtheirus</taxon>
    </lineage>
</organism>
<keyword evidence="1" id="KW-0812">Transmembrane</keyword>
<protein>
    <submittedName>
        <fullName evidence="2">Uncharacterized protein</fullName>
    </submittedName>
</protein>
<dbReference type="AlphaFoldDB" id="A0A0K2VI98"/>
<sequence>MSHGAKSYEYIYCIYCVLGFGFAQYFALCDGALSLYKINELFFHKYVFF</sequence>
<name>A0A0K2VI98_LEPSM</name>
<dbReference type="EMBL" id="HACA01032556">
    <property type="protein sequence ID" value="CDW49917.1"/>
    <property type="molecule type" value="Transcribed_RNA"/>
</dbReference>
<evidence type="ECO:0000313" key="2">
    <source>
        <dbReference type="EMBL" id="CDW49917.1"/>
    </source>
</evidence>
<keyword evidence="1" id="KW-1133">Transmembrane helix</keyword>
<keyword evidence="1" id="KW-0472">Membrane</keyword>
<evidence type="ECO:0000256" key="1">
    <source>
        <dbReference type="SAM" id="Phobius"/>
    </source>
</evidence>
<feature type="transmembrane region" description="Helical" evidence="1">
    <location>
        <begin position="12"/>
        <end position="36"/>
    </location>
</feature>
<reference evidence="2" key="1">
    <citation type="submission" date="2014-05" db="EMBL/GenBank/DDBJ databases">
        <authorList>
            <person name="Chronopoulou M."/>
        </authorList>
    </citation>
    <scope>NUCLEOTIDE SEQUENCE</scope>
    <source>
        <tissue evidence="2">Whole organism</tissue>
    </source>
</reference>
<proteinExistence type="predicted"/>
<accession>A0A0K2VI98</accession>